<dbReference type="Proteomes" id="UP000186469">
    <property type="component" value="Unassembled WGS sequence"/>
</dbReference>
<dbReference type="InterPro" id="IPR051829">
    <property type="entry name" value="Multiheme_Cytochr_ET"/>
</dbReference>
<dbReference type="RefSeq" id="WP_072696052.1">
    <property type="nucleotide sequence ID" value="NZ_FRDI01000002.1"/>
</dbReference>
<dbReference type="GO" id="GO:0016491">
    <property type="term" value="F:oxidoreductase activity"/>
    <property type="evidence" value="ECO:0007669"/>
    <property type="project" value="TreeGrafter"/>
</dbReference>
<keyword evidence="2" id="KW-0812">Transmembrane</keyword>
<dbReference type="Gene3D" id="1.10.287.3080">
    <property type="match status" value="1"/>
</dbReference>
<dbReference type="OrthoDB" id="9795893at2"/>
<dbReference type="InterPro" id="IPR036280">
    <property type="entry name" value="Multihaem_cyt_sf"/>
</dbReference>
<dbReference type="CDD" id="cd08168">
    <property type="entry name" value="Cytochrom_C3"/>
    <property type="match status" value="1"/>
</dbReference>
<keyword evidence="2" id="KW-1133">Transmembrane helix</keyword>
<dbReference type="PANTHER" id="PTHR35038">
    <property type="entry name" value="DISSIMILATORY SULFITE REDUCTASE SIRA"/>
    <property type="match status" value="1"/>
</dbReference>
<sequence length="494" mass="54432">MKKASNNIYILWLIAVALTIAFLGLSFWSPTSNIPQVTETKEQPLDFILVKQTNSTQPIKGLAPFNSETDEYVLSVWSKQGMAQILDPSPEWSLLPPGSVLEAQLFKRGPELGVVTENVTISYSFDTELNGGTLVNAQGKPLEIKGIFKLQKDSKFNQSVFATEEIIALPYINTNNEKNFEAYPMVKIEAKDQDGKLLAQTVVALPLTTEIGCKNCHTGDWRVAGQAGIDKSTSNDILTVHDRINKTTLVAQARAGNKIDCKSCHNETHKTGLNLSAAIHGWHAVYMTNKKEDACYACHPGAKDSRSNFAFDTHAVQNINCINCHGYMEDHALSLLKQEADQGKTVAQKIANQIAPRSVDNIEKILPRKAWVNLPSCASCHDHSERPNSNTASSFNKWTKDEEELFSNSSDEMGIVRCSACHGSPHAIYPMMTVNKVVAVNGTPAYHSIEQNTRANSIPLQYQNLAKPLGAKNNCAVCHNSEMEMSAHHPLIED</sequence>
<evidence type="ECO:0000313" key="3">
    <source>
        <dbReference type="EMBL" id="SHN52334.1"/>
    </source>
</evidence>
<name>A0A1M7S1T1_9BACT</name>
<proteinExistence type="predicted"/>
<protein>
    <submittedName>
        <fullName evidence="3">Uncharacterized protein</fullName>
    </submittedName>
</protein>
<dbReference type="AlphaFoldDB" id="A0A1M7S1T1"/>
<evidence type="ECO:0000313" key="4">
    <source>
        <dbReference type="Proteomes" id="UP000186469"/>
    </source>
</evidence>
<evidence type="ECO:0000256" key="2">
    <source>
        <dbReference type="SAM" id="Phobius"/>
    </source>
</evidence>
<feature type="transmembrane region" description="Helical" evidence="2">
    <location>
        <begin position="7"/>
        <end position="28"/>
    </location>
</feature>
<organism evidence="3 4">
    <name type="scientific">Desulfovibrio litoralis DSM 11393</name>
    <dbReference type="NCBI Taxonomy" id="1121455"/>
    <lineage>
        <taxon>Bacteria</taxon>
        <taxon>Pseudomonadati</taxon>
        <taxon>Thermodesulfobacteriota</taxon>
        <taxon>Desulfovibrionia</taxon>
        <taxon>Desulfovibrionales</taxon>
        <taxon>Desulfovibrionaceae</taxon>
        <taxon>Desulfovibrio</taxon>
    </lineage>
</organism>
<dbReference type="Gene3D" id="1.10.1130.10">
    <property type="entry name" value="Flavocytochrome C3, Chain A"/>
    <property type="match status" value="1"/>
</dbReference>
<dbReference type="STRING" id="1121455.SAMN02745728_00451"/>
<dbReference type="EMBL" id="FRDI01000002">
    <property type="protein sequence ID" value="SHN52334.1"/>
    <property type="molecule type" value="Genomic_DNA"/>
</dbReference>
<dbReference type="PANTHER" id="PTHR35038:SF8">
    <property type="entry name" value="C-TYPE POLYHEME CYTOCHROME OMCC"/>
    <property type="match status" value="1"/>
</dbReference>
<evidence type="ECO:0000256" key="1">
    <source>
        <dbReference type="ARBA" id="ARBA00022729"/>
    </source>
</evidence>
<keyword evidence="4" id="KW-1185">Reference proteome</keyword>
<keyword evidence="1" id="KW-0732">Signal</keyword>
<gene>
    <name evidence="3" type="ORF">SAMN02745728_00451</name>
</gene>
<reference evidence="3 4" key="1">
    <citation type="submission" date="2016-12" db="EMBL/GenBank/DDBJ databases">
        <authorList>
            <person name="Song W.-J."/>
            <person name="Kurnit D.M."/>
        </authorList>
    </citation>
    <scope>NUCLEOTIDE SEQUENCE [LARGE SCALE GENOMIC DNA]</scope>
    <source>
        <strain evidence="3 4">DSM 11393</strain>
    </source>
</reference>
<keyword evidence="2" id="KW-0472">Membrane</keyword>
<dbReference type="SUPFAM" id="SSF48695">
    <property type="entry name" value="Multiheme cytochromes"/>
    <property type="match status" value="2"/>
</dbReference>
<accession>A0A1M7S1T1</accession>